<keyword evidence="1" id="KW-1015">Disulfide bond</keyword>
<evidence type="ECO:0000313" key="5">
    <source>
        <dbReference type="EMBL" id="CAL4079483.1"/>
    </source>
</evidence>
<feature type="region of interest" description="Disordered" evidence="2">
    <location>
        <begin position="365"/>
        <end position="393"/>
    </location>
</feature>
<dbReference type="InterPro" id="IPR014716">
    <property type="entry name" value="Fibrinogen_a/b/g_C_1"/>
</dbReference>
<accession>A0AAV2QEY9</accession>
<dbReference type="SMART" id="SM00186">
    <property type="entry name" value="FBG"/>
    <property type="match status" value="1"/>
</dbReference>
<keyword evidence="6" id="KW-1185">Reference proteome</keyword>
<evidence type="ECO:0000256" key="1">
    <source>
        <dbReference type="ARBA" id="ARBA00023157"/>
    </source>
</evidence>
<feature type="chain" id="PRO_5043898330" description="Fibrinogen C-terminal domain-containing protein" evidence="3">
    <location>
        <begin position="25"/>
        <end position="393"/>
    </location>
</feature>
<dbReference type="Gene3D" id="3.90.215.10">
    <property type="entry name" value="Gamma Fibrinogen, chain A, domain 1"/>
    <property type="match status" value="1"/>
</dbReference>
<dbReference type="CDD" id="cd00087">
    <property type="entry name" value="FReD"/>
    <property type="match status" value="1"/>
</dbReference>
<dbReference type="SUPFAM" id="SSF56496">
    <property type="entry name" value="Fibrinogen C-terminal domain-like"/>
    <property type="match status" value="1"/>
</dbReference>
<dbReference type="NCBIfam" id="NF040941">
    <property type="entry name" value="GGGWT_bact"/>
    <property type="match status" value="1"/>
</dbReference>
<dbReference type="InterPro" id="IPR050373">
    <property type="entry name" value="Fibrinogen_C-term_domain"/>
</dbReference>
<dbReference type="GO" id="GO:0005615">
    <property type="term" value="C:extracellular space"/>
    <property type="evidence" value="ECO:0007669"/>
    <property type="project" value="TreeGrafter"/>
</dbReference>
<dbReference type="InterPro" id="IPR002181">
    <property type="entry name" value="Fibrinogen_a/b/g_C_dom"/>
</dbReference>
<evidence type="ECO:0000313" key="6">
    <source>
        <dbReference type="Proteomes" id="UP001497623"/>
    </source>
</evidence>
<dbReference type="Proteomes" id="UP001497623">
    <property type="component" value="Unassembled WGS sequence"/>
</dbReference>
<dbReference type="PROSITE" id="PS00514">
    <property type="entry name" value="FIBRINOGEN_C_1"/>
    <property type="match status" value="1"/>
</dbReference>
<evidence type="ECO:0000259" key="4">
    <source>
        <dbReference type="PROSITE" id="PS51406"/>
    </source>
</evidence>
<evidence type="ECO:0000256" key="3">
    <source>
        <dbReference type="SAM" id="SignalP"/>
    </source>
</evidence>
<feature type="domain" description="Fibrinogen C-terminal" evidence="4">
    <location>
        <begin position="66"/>
        <end position="285"/>
    </location>
</feature>
<name>A0AAV2QEY9_MEGNR</name>
<reference evidence="5 6" key="1">
    <citation type="submission" date="2024-05" db="EMBL/GenBank/DDBJ databases">
        <authorList>
            <person name="Wallberg A."/>
        </authorList>
    </citation>
    <scope>NUCLEOTIDE SEQUENCE [LARGE SCALE GENOMIC DNA]</scope>
</reference>
<organism evidence="5 6">
    <name type="scientific">Meganyctiphanes norvegica</name>
    <name type="common">Northern krill</name>
    <name type="synonym">Thysanopoda norvegica</name>
    <dbReference type="NCBI Taxonomy" id="48144"/>
    <lineage>
        <taxon>Eukaryota</taxon>
        <taxon>Metazoa</taxon>
        <taxon>Ecdysozoa</taxon>
        <taxon>Arthropoda</taxon>
        <taxon>Crustacea</taxon>
        <taxon>Multicrustacea</taxon>
        <taxon>Malacostraca</taxon>
        <taxon>Eumalacostraca</taxon>
        <taxon>Eucarida</taxon>
        <taxon>Euphausiacea</taxon>
        <taxon>Euphausiidae</taxon>
        <taxon>Meganyctiphanes</taxon>
    </lineage>
</organism>
<dbReference type="PANTHER" id="PTHR19143">
    <property type="entry name" value="FIBRINOGEN/TENASCIN/ANGIOPOEITIN"/>
    <property type="match status" value="1"/>
</dbReference>
<protein>
    <recommendedName>
        <fullName evidence="4">Fibrinogen C-terminal domain-containing protein</fullName>
    </recommendedName>
</protein>
<dbReference type="InterPro" id="IPR020837">
    <property type="entry name" value="Fibrinogen_CS"/>
</dbReference>
<dbReference type="Pfam" id="PF00147">
    <property type="entry name" value="Fibrinogen_C"/>
    <property type="match status" value="1"/>
</dbReference>
<dbReference type="EMBL" id="CAXKWB010005707">
    <property type="protein sequence ID" value="CAL4079483.1"/>
    <property type="molecule type" value="Genomic_DNA"/>
</dbReference>
<dbReference type="AlphaFoldDB" id="A0AAV2QEY9"/>
<feature type="signal peptide" evidence="3">
    <location>
        <begin position="1"/>
        <end position="24"/>
    </location>
</feature>
<dbReference type="InterPro" id="IPR036056">
    <property type="entry name" value="Fibrinogen-like_C"/>
</dbReference>
<comment type="caution">
    <text evidence="5">The sequence shown here is derived from an EMBL/GenBank/DDBJ whole genome shotgun (WGS) entry which is preliminary data.</text>
</comment>
<gene>
    <name evidence="5" type="ORF">MNOR_LOCUS11028</name>
</gene>
<proteinExistence type="predicted"/>
<keyword evidence="3" id="KW-0732">Signal</keyword>
<sequence length="393" mass="44615">MLVSALYVMCVVVVTNSAVGPHRGRTWEVDSMKAPGVSSTAILVELNTITDLLLRTNQQFAEVATKPINPVVHDCSTLYDAGIKASGVYSLFPFTFRVYCDMQTDGGGWTVIQRRYPKDFHEDFNQPWAAYKTGFGLLEEEFWLGLEPLHQLTSSGDYELRVDMVDYELGSRYAKYKTINVGNETDGYQLLVSGYQGDAGDALTRFHSGRKFSTFDRDQDVSRNKSCAREKEGGWWFHACYAAHPNGRYPANPSRKQNGTEMRWWSTHKDVLVLTNIGLKIRKRRYAATYHTDSPNANVTETSKEPLITSTDSTLFDYDLNSSTNETLSTIYPGTTESEDNVTDHIEKSPIFPWYSDVHIEVLDEEESNKNKSSGRSDISPWDIWNKRRKPQS</sequence>
<evidence type="ECO:0000256" key="2">
    <source>
        <dbReference type="SAM" id="MobiDB-lite"/>
    </source>
</evidence>
<dbReference type="PROSITE" id="PS51406">
    <property type="entry name" value="FIBRINOGEN_C_2"/>
    <property type="match status" value="1"/>
</dbReference>